<comment type="subunit">
    <text evidence="9 10">Homodimer. Probably interacts with PlsY.</text>
</comment>
<dbReference type="Pfam" id="PF02504">
    <property type="entry name" value="FA_synthesis"/>
    <property type="match status" value="1"/>
</dbReference>
<evidence type="ECO:0000313" key="11">
    <source>
        <dbReference type="EMBL" id="CRX37027.1"/>
    </source>
</evidence>
<dbReference type="Gene3D" id="3.40.718.10">
    <property type="entry name" value="Isopropylmalate Dehydrogenase"/>
    <property type="match status" value="1"/>
</dbReference>
<accession>A0A0G7ZLJ9</accession>
<dbReference type="EMBL" id="CWGI01000001">
    <property type="protein sequence ID" value="CRX37027.1"/>
    <property type="molecule type" value="Genomic_DNA"/>
</dbReference>
<keyword evidence="6 10" id="KW-0594">Phospholipid biosynthesis</keyword>
<dbReference type="PIRSF" id="PIRSF002465">
    <property type="entry name" value="Phsphlp_syn_PlsX"/>
    <property type="match status" value="1"/>
</dbReference>
<keyword evidence="4 10" id="KW-0808">Transferase</keyword>
<dbReference type="NCBIfam" id="TIGR00182">
    <property type="entry name" value="plsX"/>
    <property type="match status" value="1"/>
</dbReference>
<comment type="catalytic activity">
    <reaction evidence="1 10">
        <text>a fatty acyl-[ACP] + phosphate = an acyl phosphate + holo-[ACP]</text>
        <dbReference type="Rhea" id="RHEA:42292"/>
        <dbReference type="Rhea" id="RHEA-COMP:9685"/>
        <dbReference type="Rhea" id="RHEA-COMP:14125"/>
        <dbReference type="ChEBI" id="CHEBI:43474"/>
        <dbReference type="ChEBI" id="CHEBI:59918"/>
        <dbReference type="ChEBI" id="CHEBI:64479"/>
        <dbReference type="ChEBI" id="CHEBI:138651"/>
        <dbReference type="EC" id="2.3.1.274"/>
    </reaction>
</comment>
<name>A0A0G7ZLJ9_9MOLU</name>
<evidence type="ECO:0000256" key="3">
    <source>
        <dbReference type="ARBA" id="ARBA00022516"/>
    </source>
</evidence>
<comment type="function">
    <text evidence="10">Catalyzes the reversible formation of acyl-phosphate (acyl-PO(4)) from acyl-[acyl-carrier-protein] (acyl-ACP). This enzyme utilizes acyl-ACP as fatty acyl donor, but not acyl-CoA.</text>
</comment>
<comment type="subcellular location">
    <subcellularLocation>
        <location evidence="10">Cytoplasm</location>
    </subcellularLocation>
    <text evidence="10">Associated with the membrane possibly through PlsY.</text>
</comment>
<evidence type="ECO:0000256" key="1">
    <source>
        <dbReference type="ARBA" id="ARBA00001232"/>
    </source>
</evidence>
<evidence type="ECO:0000256" key="7">
    <source>
        <dbReference type="ARBA" id="ARBA00023264"/>
    </source>
</evidence>
<evidence type="ECO:0000313" key="12">
    <source>
        <dbReference type="Proteomes" id="UP000242141"/>
    </source>
</evidence>
<evidence type="ECO:0000256" key="6">
    <source>
        <dbReference type="ARBA" id="ARBA00023209"/>
    </source>
</evidence>
<gene>
    <name evidence="10" type="primary">plsX</name>
    <name evidence="11" type="ORF">HEPPS_02270</name>
</gene>
<dbReference type="Proteomes" id="UP000242141">
    <property type="component" value="Unassembled WGS sequence"/>
</dbReference>
<proteinExistence type="inferred from homology"/>
<evidence type="ECO:0000256" key="9">
    <source>
        <dbReference type="ARBA" id="ARBA00046608"/>
    </source>
</evidence>
<comment type="pathway">
    <text evidence="10">Lipid metabolism; phospholipid metabolism.</text>
</comment>
<keyword evidence="5 10" id="KW-0443">Lipid metabolism</keyword>
<evidence type="ECO:0000256" key="4">
    <source>
        <dbReference type="ARBA" id="ARBA00022679"/>
    </source>
</evidence>
<evidence type="ECO:0000256" key="10">
    <source>
        <dbReference type="HAMAP-Rule" id="MF_00019"/>
    </source>
</evidence>
<dbReference type="AlphaFoldDB" id="A0A0G7ZLJ9"/>
<dbReference type="EC" id="2.3.1.274" evidence="8 10"/>
<dbReference type="SUPFAM" id="SSF53659">
    <property type="entry name" value="Isocitrate/Isopropylmalate dehydrogenase-like"/>
    <property type="match status" value="1"/>
</dbReference>
<comment type="similarity">
    <text evidence="10">Belongs to the PlsX family.</text>
</comment>
<keyword evidence="11" id="KW-0012">Acyltransferase</keyword>
<dbReference type="GO" id="GO:0005737">
    <property type="term" value="C:cytoplasm"/>
    <property type="evidence" value="ECO:0007669"/>
    <property type="project" value="UniProtKB-SubCell"/>
</dbReference>
<protein>
    <recommendedName>
        <fullName evidence="8 10">Phosphate acyltransferase</fullName>
        <ecNumber evidence="8 10">2.3.1.274</ecNumber>
    </recommendedName>
    <alternativeName>
        <fullName evidence="10">Acyl-ACP phosphotransacylase</fullName>
    </alternativeName>
    <alternativeName>
        <fullName evidence="10">Acyl-[acyl-carrier-protein]--phosphate acyltransferase</fullName>
    </alternativeName>
    <alternativeName>
        <fullName evidence="10">Phosphate-acyl-ACP acyltransferase</fullName>
    </alternativeName>
</protein>
<keyword evidence="3 10" id="KW-0444">Lipid biosynthesis</keyword>
<evidence type="ECO:0000256" key="5">
    <source>
        <dbReference type="ARBA" id="ARBA00023098"/>
    </source>
</evidence>
<dbReference type="GO" id="GO:0043811">
    <property type="term" value="F:phosphate:acyl-[acyl carrier protein] acyltransferase activity"/>
    <property type="evidence" value="ECO:0007669"/>
    <property type="project" value="UniProtKB-UniRule"/>
</dbReference>
<dbReference type="InterPro" id="IPR003664">
    <property type="entry name" value="FA_synthesis"/>
</dbReference>
<keyword evidence="7 10" id="KW-1208">Phospholipid metabolism</keyword>
<keyword evidence="2 10" id="KW-0963">Cytoplasm</keyword>
<dbReference type="GO" id="GO:0008654">
    <property type="term" value="P:phospholipid biosynthetic process"/>
    <property type="evidence" value="ECO:0007669"/>
    <property type="project" value="UniProtKB-KW"/>
</dbReference>
<dbReference type="PANTHER" id="PTHR30100:SF1">
    <property type="entry name" value="PHOSPHATE ACYLTRANSFERASE"/>
    <property type="match status" value="1"/>
</dbReference>
<sequence>MAKVIAFDFMSGDKGAEPAFQAAEQFLQKNQDYKILAFITNKFSIPSVYNQNIEFMECKEIILQTDGPMQIKRKENSTLIKAIKSVLDKKADFVVSAANSGPLVAAGYIYFRTITKDLRPAFSPLFSNIFGDKKVLIDAGANANPDSDTLVTYAIMGSEYFKALGISNRPRVKLLNIGEEEIKGNALLKETFIKLKNEKRINFLGNVEADKILYADEDIIVADGINGNIVIKAYEGSFNIVYNLMKESADKSFSTKIGLLLAKNMRTKFRKAFSASDVGGAIVLGLNHLLIKVHGGSDTKYFLNSLILGKKLLENHLLENIQKKLKNGK</sequence>
<evidence type="ECO:0000256" key="2">
    <source>
        <dbReference type="ARBA" id="ARBA00022490"/>
    </source>
</evidence>
<dbReference type="UniPathway" id="UPA00085"/>
<organism evidence="11 12">
    <name type="scientific">Candidatus Hepatoplasma crinochetorum</name>
    <dbReference type="NCBI Taxonomy" id="295596"/>
    <lineage>
        <taxon>Bacteria</taxon>
        <taxon>Bacillati</taxon>
        <taxon>Mycoplasmatota</taxon>
        <taxon>Mollicutes</taxon>
        <taxon>Candidatus Hepatoplasmataceae</taxon>
        <taxon>Candidatus Hepatoplasma</taxon>
    </lineage>
</organism>
<keyword evidence="12" id="KW-1185">Reference proteome</keyword>
<dbReference type="HAMAP" id="MF_00019">
    <property type="entry name" value="PlsX"/>
    <property type="match status" value="1"/>
</dbReference>
<reference evidence="12" key="1">
    <citation type="submission" date="2015-05" db="EMBL/GenBank/DDBJ databases">
        <authorList>
            <person name="Collingro A."/>
        </authorList>
    </citation>
    <scope>NUCLEOTIDE SEQUENCE [LARGE SCALE GENOMIC DNA]</scope>
    <source>
        <strain evidence="12">Ps</strain>
    </source>
</reference>
<evidence type="ECO:0000256" key="8">
    <source>
        <dbReference type="ARBA" id="ARBA00024069"/>
    </source>
</evidence>
<dbReference type="GO" id="GO:0006633">
    <property type="term" value="P:fatty acid biosynthetic process"/>
    <property type="evidence" value="ECO:0007669"/>
    <property type="project" value="UniProtKB-UniRule"/>
</dbReference>
<dbReference type="PANTHER" id="PTHR30100">
    <property type="entry name" value="FATTY ACID/PHOSPHOLIPID SYNTHESIS PROTEIN PLSX"/>
    <property type="match status" value="1"/>
</dbReference>
<dbReference type="InterPro" id="IPR012281">
    <property type="entry name" value="Phospholipid_synth_PlsX-like"/>
</dbReference>